<proteinExistence type="predicted"/>
<evidence type="ECO:0000313" key="2">
    <source>
        <dbReference type="Proteomes" id="UP001596230"/>
    </source>
</evidence>
<protein>
    <recommendedName>
        <fullName evidence="3">Lipoprotein</fullName>
    </recommendedName>
</protein>
<gene>
    <name evidence="1" type="ORF">ACFP9W_14710</name>
</gene>
<dbReference type="Proteomes" id="UP001596230">
    <property type="component" value="Unassembled WGS sequence"/>
</dbReference>
<comment type="caution">
    <text evidence="1">The sequence shown here is derived from an EMBL/GenBank/DDBJ whole genome shotgun (WGS) entry which is preliminary data.</text>
</comment>
<evidence type="ECO:0000313" key="1">
    <source>
        <dbReference type="EMBL" id="MFC6379305.1"/>
    </source>
</evidence>
<dbReference type="PROSITE" id="PS51257">
    <property type="entry name" value="PROKAR_LIPOPROTEIN"/>
    <property type="match status" value="1"/>
</dbReference>
<organism evidence="1 2">
    <name type="scientific">Tatumella terrea</name>
    <dbReference type="NCBI Taxonomy" id="419007"/>
    <lineage>
        <taxon>Bacteria</taxon>
        <taxon>Pseudomonadati</taxon>
        <taxon>Pseudomonadota</taxon>
        <taxon>Gammaproteobacteria</taxon>
        <taxon>Enterobacterales</taxon>
        <taxon>Erwiniaceae</taxon>
        <taxon>Tatumella</taxon>
    </lineage>
</organism>
<dbReference type="EMBL" id="JBHSUB010000018">
    <property type="protein sequence ID" value="MFC6379305.1"/>
    <property type="molecule type" value="Genomic_DNA"/>
</dbReference>
<evidence type="ECO:0008006" key="3">
    <source>
        <dbReference type="Google" id="ProtNLM"/>
    </source>
</evidence>
<reference evidence="2" key="1">
    <citation type="journal article" date="2019" name="Int. J. Syst. Evol. Microbiol.">
        <title>The Global Catalogue of Microorganisms (GCM) 10K type strain sequencing project: providing services to taxonomists for standard genome sequencing and annotation.</title>
        <authorList>
            <consortium name="The Broad Institute Genomics Platform"/>
            <consortium name="The Broad Institute Genome Sequencing Center for Infectious Disease"/>
            <person name="Wu L."/>
            <person name="Ma J."/>
        </authorList>
    </citation>
    <scope>NUCLEOTIDE SEQUENCE [LARGE SCALE GENOMIC DNA]</scope>
    <source>
        <strain evidence="2">CGMCC 1.18518</strain>
    </source>
</reference>
<keyword evidence="2" id="KW-1185">Reference proteome</keyword>
<name>A0ABW1W2U1_9GAMM</name>
<accession>A0ABW1W2U1</accession>
<dbReference type="RefSeq" id="WP_212712878.1">
    <property type="nucleotide sequence ID" value="NZ_BAAAFX010000006.1"/>
</dbReference>
<sequence length="147" mass="16589">MVTIKKNPLTFLSPLIVVFIITACSQEGKVKTLTEIETGQTLEWSSEDATIKEDCSKFQPTREQILSFFNEAQPVEGFVVTKDRYTPCFTSGQLVWRDGTSASWNLYSSGTASLLLNNGETIHLYQRDYHWIDPMECTYGLGDEGEC</sequence>